<feature type="domain" description="Cytochrome b5 heme-binding" evidence="3">
    <location>
        <begin position="3"/>
        <end position="79"/>
    </location>
</feature>
<keyword evidence="2" id="KW-0560">Oxidoreductase</keyword>
<keyword evidence="6" id="KW-1185">Reference proteome</keyword>
<protein>
    <submittedName>
        <fullName evidence="5">Putative mitochondrial cytochrome b2</fullName>
    </submittedName>
</protein>
<dbReference type="InterPro" id="IPR013785">
    <property type="entry name" value="Aldolase_TIM"/>
</dbReference>
<dbReference type="AlphaFoldDB" id="A0A8G1VTV9"/>
<dbReference type="Gene3D" id="3.10.120.10">
    <property type="entry name" value="Cytochrome b5-like heme/steroid binding domain"/>
    <property type="match status" value="1"/>
</dbReference>
<dbReference type="PANTHER" id="PTHR10578">
    <property type="entry name" value="S -2-HYDROXY-ACID OXIDASE-RELATED"/>
    <property type="match status" value="1"/>
</dbReference>
<dbReference type="PANTHER" id="PTHR10578:SF104">
    <property type="entry name" value="CYTOCHROME B2, MITOCHONDRIAL-RELATED"/>
    <property type="match status" value="1"/>
</dbReference>
<organism evidence="5 6">
    <name type="scientific">Aspergillus fijiensis CBS 313.89</name>
    <dbReference type="NCBI Taxonomy" id="1448319"/>
    <lineage>
        <taxon>Eukaryota</taxon>
        <taxon>Fungi</taxon>
        <taxon>Dikarya</taxon>
        <taxon>Ascomycota</taxon>
        <taxon>Pezizomycotina</taxon>
        <taxon>Eurotiomycetes</taxon>
        <taxon>Eurotiomycetidae</taxon>
        <taxon>Eurotiales</taxon>
        <taxon>Aspergillaceae</taxon>
        <taxon>Aspergillus</taxon>
    </lineage>
</organism>
<accession>A0A8G1VTV9</accession>
<dbReference type="InterPro" id="IPR001199">
    <property type="entry name" value="Cyt_B5-like_heme/steroid-bd"/>
</dbReference>
<evidence type="ECO:0000259" key="4">
    <source>
        <dbReference type="PROSITE" id="PS51349"/>
    </source>
</evidence>
<evidence type="ECO:0000256" key="2">
    <source>
        <dbReference type="ARBA" id="ARBA00023002"/>
    </source>
</evidence>
<dbReference type="SUPFAM" id="SSF51395">
    <property type="entry name" value="FMN-linked oxidoreductases"/>
    <property type="match status" value="1"/>
</dbReference>
<dbReference type="SUPFAM" id="SSF55856">
    <property type="entry name" value="Cytochrome b5-like heme/steroid binding domain"/>
    <property type="match status" value="1"/>
</dbReference>
<feature type="domain" description="FMN hydroxy acid dehydrogenase" evidence="4">
    <location>
        <begin position="107"/>
        <end position="471"/>
    </location>
</feature>
<dbReference type="OrthoDB" id="1925334at2759"/>
<dbReference type="Gene3D" id="3.20.20.70">
    <property type="entry name" value="Aldolase class I"/>
    <property type="match status" value="1"/>
</dbReference>
<proteinExistence type="predicted"/>
<dbReference type="Pfam" id="PF01070">
    <property type="entry name" value="FMN_dh"/>
    <property type="match status" value="1"/>
</dbReference>
<dbReference type="GeneID" id="63866451"/>
<dbReference type="RefSeq" id="XP_040795460.1">
    <property type="nucleotide sequence ID" value="XM_040949118.1"/>
</dbReference>
<dbReference type="GO" id="GO:0016491">
    <property type="term" value="F:oxidoreductase activity"/>
    <property type="evidence" value="ECO:0007669"/>
    <property type="project" value="UniProtKB-KW"/>
</dbReference>
<gene>
    <name evidence="5" type="ORF">BO72DRAFT_503403</name>
</gene>
<dbReference type="InterPro" id="IPR000262">
    <property type="entry name" value="FMN-dep_DH"/>
</dbReference>
<sequence>MFSRIVSAKEVETHSLETDIWIVVNGKVYDVTEFAPTHPGGAQIIYQHAGKDASVEYNNAHSSSLIATELHGSCIGELDTSTVPPSWLTSVATETAPTRSPQAPRKPPLSDALSLKDFEKVARDQLSPKSWAFNSGAANDNLTRDANQTMLQRIWLRPAIMRDISTVTTRRTLLGCQFKVPVYIAPVGAAKSVCREGELPLARAAYKAGIVQCIATTASHSLAEILDATPEQAWLQVYINRDRSKTEAQIRQATASGKVKGFLITADLPVMSKREADERLKPEGGRGLVVSINQQQPLGAPPMNVYAGLAKSNSSFIDPTLNWQDIPWLRSITGLPLLIKGIQRAEDAHLALRYGLDGIVVSNHGGRAADTAPPSILTLLEIRRDCLEAFEKMVVLVDGGFRRGSDVVKAVCLGASAVGLGRPFIYALTYGEPGVLHAIEVLKQEVETAMQLVGLTNLRDASPRYINTADLDRLLPPKNGLPEELAAEGARAKM</sequence>
<dbReference type="VEuPathDB" id="FungiDB:BO72DRAFT_503403"/>
<dbReference type="PROSITE" id="PS50255">
    <property type="entry name" value="CYTOCHROME_B5_2"/>
    <property type="match status" value="1"/>
</dbReference>
<evidence type="ECO:0000259" key="3">
    <source>
        <dbReference type="PROSITE" id="PS50255"/>
    </source>
</evidence>
<dbReference type="SMART" id="SM01117">
    <property type="entry name" value="Cyt-b5"/>
    <property type="match status" value="1"/>
</dbReference>
<reference evidence="5 6" key="1">
    <citation type="submission" date="2018-02" db="EMBL/GenBank/DDBJ databases">
        <title>The genomes of Aspergillus section Nigri reveals drivers in fungal speciation.</title>
        <authorList>
            <consortium name="DOE Joint Genome Institute"/>
            <person name="Vesth T.C."/>
            <person name="Nybo J."/>
            <person name="Theobald S."/>
            <person name="Brandl J."/>
            <person name="Frisvad J.C."/>
            <person name="Nielsen K.F."/>
            <person name="Lyhne E.K."/>
            <person name="Kogle M.E."/>
            <person name="Kuo A."/>
            <person name="Riley R."/>
            <person name="Clum A."/>
            <person name="Nolan M."/>
            <person name="Lipzen A."/>
            <person name="Salamov A."/>
            <person name="Henrissat B."/>
            <person name="Wiebenga A."/>
            <person name="De vries R.P."/>
            <person name="Grigoriev I.V."/>
            <person name="Mortensen U.H."/>
            <person name="Andersen M.R."/>
            <person name="Baker S.E."/>
        </authorList>
    </citation>
    <scope>NUCLEOTIDE SEQUENCE [LARGE SCALE GENOMIC DNA]</scope>
    <source>
        <strain evidence="5 6">CBS 313.89</strain>
    </source>
</reference>
<dbReference type="PROSITE" id="PS51349">
    <property type="entry name" value="FMN_HYDROXY_ACID_DH_2"/>
    <property type="match status" value="1"/>
</dbReference>
<evidence type="ECO:0000313" key="5">
    <source>
        <dbReference type="EMBL" id="RAK71448.1"/>
    </source>
</evidence>
<dbReference type="Proteomes" id="UP000249789">
    <property type="component" value="Unassembled WGS sequence"/>
</dbReference>
<evidence type="ECO:0000256" key="1">
    <source>
        <dbReference type="ARBA" id="ARBA00001917"/>
    </source>
</evidence>
<dbReference type="InterPro" id="IPR036400">
    <property type="entry name" value="Cyt_B5-like_heme/steroid_sf"/>
</dbReference>
<dbReference type="Pfam" id="PF00173">
    <property type="entry name" value="Cyt-b5"/>
    <property type="match status" value="1"/>
</dbReference>
<name>A0A8G1VTV9_9EURO</name>
<dbReference type="EMBL" id="KZ824721">
    <property type="protein sequence ID" value="RAK71448.1"/>
    <property type="molecule type" value="Genomic_DNA"/>
</dbReference>
<comment type="cofactor">
    <cofactor evidence="1">
        <name>FMN</name>
        <dbReference type="ChEBI" id="CHEBI:58210"/>
    </cofactor>
</comment>
<evidence type="ECO:0000313" key="6">
    <source>
        <dbReference type="Proteomes" id="UP000249789"/>
    </source>
</evidence>
<dbReference type="InterPro" id="IPR037396">
    <property type="entry name" value="FMN_HAD"/>
</dbReference>